<keyword evidence="1" id="KW-0472">Membrane</keyword>
<dbReference type="Pfam" id="PF00691">
    <property type="entry name" value="OmpA"/>
    <property type="match status" value="1"/>
</dbReference>
<feature type="region of interest" description="Disordered" evidence="2">
    <location>
        <begin position="99"/>
        <end position="127"/>
    </location>
</feature>
<protein>
    <submittedName>
        <fullName evidence="4">OmpA family protein</fullName>
    </submittedName>
</protein>
<dbReference type="EMBL" id="CP035503">
    <property type="protein sequence ID" value="QDL38725.1"/>
    <property type="molecule type" value="Genomic_DNA"/>
</dbReference>
<dbReference type="SUPFAM" id="SSF103088">
    <property type="entry name" value="OmpA-like"/>
    <property type="match status" value="1"/>
</dbReference>
<evidence type="ECO:0000256" key="2">
    <source>
        <dbReference type="SAM" id="MobiDB-lite"/>
    </source>
</evidence>
<evidence type="ECO:0000313" key="4">
    <source>
        <dbReference type="EMBL" id="QDL38725.1"/>
    </source>
</evidence>
<dbReference type="GO" id="GO:0016020">
    <property type="term" value="C:membrane"/>
    <property type="evidence" value="ECO:0007669"/>
    <property type="project" value="UniProtKB-UniRule"/>
</dbReference>
<dbReference type="InterPro" id="IPR006665">
    <property type="entry name" value="OmpA-like"/>
</dbReference>
<dbReference type="Proteomes" id="UP000316798">
    <property type="component" value="Chromosome"/>
</dbReference>
<evidence type="ECO:0000256" key="1">
    <source>
        <dbReference type="PROSITE-ProRule" id="PRU00473"/>
    </source>
</evidence>
<feature type="compositionally biased region" description="Low complexity" evidence="2">
    <location>
        <begin position="107"/>
        <end position="127"/>
    </location>
</feature>
<dbReference type="AlphaFoldDB" id="A0A515DEA0"/>
<sequence>MTKSPSRSVASPVRWVLPLCAALLISSCSLLRRSQTEAPSLPHIAEPAPHLAQMNFGRQAEFGLCTPPVCPAVTPKTLAPPLPHATLPTLRPLVGSSTLDAGEEIMPPSSGTTTRSPSPSSRAPESISKTVTVHFRFGDASLSPADKLALDSAVAVAPDARHIVISGRTYSIGPANANALLATARARTVNDYLRTEHPHLASVLKLDAQGTCCYVASNDTERGRGLNRRVDVLFSSDGEQPH</sequence>
<reference evidence="4 5" key="1">
    <citation type="submission" date="2019-01" db="EMBL/GenBank/DDBJ databases">
        <title>Genomic insights into a novel species Rhodoferax sp.</title>
        <authorList>
            <person name="Jin L."/>
        </authorList>
    </citation>
    <scope>NUCLEOTIDE SEQUENCE [LARGE SCALE GENOMIC DNA]</scope>
    <source>
        <strain evidence="4 5">CHu59-6-5</strain>
    </source>
</reference>
<gene>
    <name evidence="4" type="ORF">EUB48_16570</name>
</gene>
<dbReference type="PROSITE" id="PS51257">
    <property type="entry name" value="PROKAR_LIPOPROTEIN"/>
    <property type="match status" value="1"/>
</dbReference>
<accession>A0A515DEA0</accession>
<dbReference type="RefSeq" id="WP_142820162.1">
    <property type="nucleotide sequence ID" value="NZ_CP035503.1"/>
</dbReference>
<feature type="domain" description="OmpA-like" evidence="3">
    <location>
        <begin position="122"/>
        <end position="238"/>
    </location>
</feature>
<proteinExistence type="predicted"/>
<dbReference type="OrthoDB" id="8526422at2"/>
<dbReference type="KEGG" id="rhf:EUB48_16570"/>
<evidence type="ECO:0000259" key="3">
    <source>
        <dbReference type="PROSITE" id="PS51123"/>
    </source>
</evidence>
<name>A0A515DEA0_9BURK</name>
<organism evidence="4 5">
    <name type="scientific">Rhodoferax sediminis</name>
    <dbReference type="NCBI Taxonomy" id="2509614"/>
    <lineage>
        <taxon>Bacteria</taxon>
        <taxon>Pseudomonadati</taxon>
        <taxon>Pseudomonadota</taxon>
        <taxon>Betaproteobacteria</taxon>
        <taxon>Burkholderiales</taxon>
        <taxon>Comamonadaceae</taxon>
        <taxon>Rhodoferax</taxon>
    </lineage>
</organism>
<evidence type="ECO:0000313" key="5">
    <source>
        <dbReference type="Proteomes" id="UP000316798"/>
    </source>
</evidence>
<dbReference type="InterPro" id="IPR036737">
    <property type="entry name" value="OmpA-like_sf"/>
</dbReference>
<dbReference type="Gene3D" id="3.30.1330.60">
    <property type="entry name" value="OmpA-like domain"/>
    <property type="match status" value="1"/>
</dbReference>
<keyword evidence="5" id="KW-1185">Reference proteome</keyword>
<dbReference type="PROSITE" id="PS51123">
    <property type="entry name" value="OMPA_2"/>
    <property type="match status" value="1"/>
</dbReference>